<organism evidence="2 3">
    <name type="scientific">Cylindrotheca closterium</name>
    <dbReference type="NCBI Taxonomy" id="2856"/>
    <lineage>
        <taxon>Eukaryota</taxon>
        <taxon>Sar</taxon>
        <taxon>Stramenopiles</taxon>
        <taxon>Ochrophyta</taxon>
        <taxon>Bacillariophyta</taxon>
        <taxon>Bacillariophyceae</taxon>
        <taxon>Bacillariophycidae</taxon>
        <taxon>Bacillariales</taxon>
        <taxon>Bacillariaceae</taxon>
        <taxon>Cylindrotheca</taxon>
    </lineage>
</organism>
<keyword evidence="1" id="KW-0812">Transmembrane</keyword>
<evidence type="ECO:0000313" key="2">
    <source>
        <dbReference type="EMBL" id="CAJ1953616.1"/>
    </source>
</evidence>
<evidence type="ECO:0000256" key="1">
    <source>
        <dbReference type="SAM" id="Phobius"/>
    </source>
</evidence>
<sequence>MNSAHAARQQLDRIFAFDAAFSLIFGALAILAPHGILTALAGGFYNHSVHETLRLYGCLRLACGWILWHARAVDDGRFRKHICEALFVCYVLQTLAILRAQFTDRHSLINWVAILVMGVLGAAYASFRFGKGGNLIKVYELPTGANII</sequence>
<keyword evidence="3" id="KW-1185">Reference proteome</keyword>
<feature type="transmembrane region" description="Helical" evidence="1">
    <location>
        <begin position="108"/>
        <end position="127"/>
    </location>
</feature>
<comment type="caution">
    <text evidence="2">The sequence shown here is derived from an EMBL/GenBank/DDBJ whole genome shotgun (WGS) entry which is preliminary data.</text>
</comment>
<dbReference type="AlphaFoldDB" id="A0AAD2JIB9"/>
<accession>A0AAD2JIB9</accession>
<protein>
    <submittedName>
        <fullName evidence="2">Uncharacterized protein</fullName>
    </submittedName>
</protein>
<feature type="transmembrane region" description="Helical" evidence="1">
    <location>
        <begin position="53"/>
        <end position="70"/>
    </location>
</feature>
<gene>
    <name evidence="2" type="ORF">CYCCA115_LOCUS14216</name>
</gene>
<keyword evidence="1" id="KW-0472">Membrane</keyword>
<evidence type="ECO:0000313" key="3">
    <source>
        <dbReference type="Proteomes" id="UP001295423"/>
    </source>
</evidence>
<keyword evidence="1" id="KW-1133">Transmembrane helix</keyword>
<name>A0AAD2JIB9_9STRA</name>
<dbReference type="Proteomes" id="UP001295423">
    <property type="component" value="Unassembled WGS sequence"/>
</dbReference>
<feature type="transmembrane region" description="Helical" evidence="1">
    <location>
        <begin position="82"/>
        <end position="102"/>
    </location>
</feature>
<dbReference type="EMBL" id="CAKOGP040001836">
    <property type="protein sequence ID" value="CAJ1953616.1"/>
    <property type="molecule type" value="Genomic_DNA"/>
</dbReference>
<feature type="transmembrane region" description="Helical" evidence="1">
    <location>
        <begin position="20"/>
        <end position="41"/>
    </location>
</feature>
<reference evidence="2" key="1">
    <citation type="submission" date="2023-08" db="EMBL/GenBank/DDBJ databases">
        <authorList>
            <person name="Audoor S."/>
            <person name="Bilcke G."/>
        </authorList>
    </citation>
    <scope>NUCLEOTIDE SEQUENCE</scope>
</reference>
<proteinExistence type="predicted"/>